<dbReference type="RefSeq" id="WP_354587156.1">
    <property type="nucleotide sequence ID" value="NZ_JBEPNX010000001.1"/>
</dbReference>
<evidence type="ECO:0000313" key="2">
    <source>
        <dbReference type="Proteomes" id="UP000525652"/>
    </source>
</evidence>
<organism evidence="1 2">
    <name type="scientific">Puniceicoccus vermicola</name>
    <dbReference type="NCBI Taxonomy" id="388746"/>
    <lineage>
        <taxon>Bacteria</taxon>
        <taxon>Pseudomonadati</taxon>
        <taxon>Verrucomicrobiota</taxon>
        <taxon>Opitutia</taxon>
        <taxon>Puniceicoccales</taxon>
        <taxon>Puniceicoccaceae</taxon>
        <taxon>Puniceicoccus</taxon>
    </lineage>
</organism>
<name>A0A7X1E5B8_9BACT</name>
<reference evidence="1 2" key="1">
    <citation type="submission" date="2020-07" db="EMBL/GenBank/DDBJ databases">
        <authorList>
            <person name="Feng X."/>
        </authorList>
    </citation>
    <scope>NUCLEOTIDE SEQUENCE [LARGE SCALE GENOMIC DNA]</scope>
    <source>
        <strain evidence="1 2">JCM14086</strain>
    </source>
</reference>
<keyword evidence="2" id="KW-1185">Reference proteome</keyword>
<protein>
    <submittedName>
        <fullName evidence="1">Uncharacterized protein</fullName>
    </submittedName>
</protein>
<proteinExistence type="predicted"/>
<dbReference type="EMBL" id="JACHVA010000114">
    <property type="protein sequence ID" value="MBC2603006.1"/>
    <property type="molecule type" value="Genomic_DNA"/>
</dbReference>
<sequence length="365" mass="40739">MLDHPERSAAAIPFTTADAYCHLQSIFERNNSGRSSSGVQMRLVGVRTERWPRTSIRIWIDGTLQMDPLPDKSFLEDLGKAWPRWKEARSELSPLPNRAFSPKPKFDSSAGWNQFIAGFYRGAVSDHGLAAITKSLSDLVPGPMQLAFTAGPDGVVDFQTTGGPDGMRFCLATMGTTSSHPLIYRCRGQVRAISDVLDMPGWRNRAMYQAAKPILLMEDALGTDLELAGGRILSACVIRDQVQFSAQERQFFSWMLPHFKVISEWLQASVEGSGLQIFELQDAGARNLANVRVRRDLFSHLHPILDSKPYGGILHEQIHAWFLRTYDQKLSKQFAHWICDPKCGRLLAVCLPPTDSQAAKVVIGR</sequence>
<accession>A0A7X1E5B8</accession>
<gene>
    <name evidence="1" type="ORF">H5P30_14585</name>
</gene>
<comment type="caution">
    <text evidence="1">The sequence shown here is derived from an EMBL/GenBank/DDBJ whole genome shotgun (WGS) entry which is preliminary data.</text>
</comment>
<evidence type="ECO:0000313" key="1">
    <source>
        <dbReference type="EMBL" id="MBC2603006.1"/>
    </source>
</evidence>
<dbReference type="AlphaFoldDB" id="A0A7X1E5B8"/>
<dbReference type="Proteomes" id="UP000525652">
    <property type="component" value="Unassembled WGS sequence"/>
</dbReference>